<evidence type="ECO:0000256" key="8">
    <source>
        <dbReference type="ARBA" id="ARBA00023329"/>
    </source>
</evidence>
<name>A0A2Z6P048_TRISU</name>
<evidence type="ECO:0000256" key="9">
    <source>
        <dbReference type="SAM" id="MobiDB-lite"/>
    </source>
</evidence>
<dbReference type="GO" id="GO:0072583">
    <property type="term" value="P:clathrin-dependent endocytosis"/>
    <property type="evidence" value="ECO:0007669"/>
    <property type="project" value="InterPro"/>
</dbReference>
<dbReference type="Gene3D" id="1.20.58.150">
    <property type="entry name" value="ANTH domain"/>
    <property type="match status" value="1"/>
</dbReference>
<keyword evidence="5" id="KW-0333">Golgi apparatus</keyword>
<dbReference type="SUPFAM" id="SSF89009">
    <property type="entry name" value="GAT-like domain"/>
    <property type="match status" value="1"/>
</dbReference>
<evidence type="ECO:0000256" key="6">
    <source>
        <dbReference type="ARBA" id="ARBA00023136"/>
    </source>
</evidence>
<keyword evidence="7" id="KW-0168">Coated pit</keyword>
<proteinExistence type="predicted"/>
<dbReference type="GO" id="GO:0005545">
    <property type="term" value="F:1-phosphatidylinositol binding"/>
    <property type="evidence" value="ECO:0007669"/>
    <property type="project" value="InterPro"/>
</dbReference>
<dbReference type="AlphaFoldDB" id="A0A2Z6P048"/>
<evidence type="ECO:0000256" key="7">
    <source>
        <dbReference type="ARBA" id="ARBA00023176"/>
    </source>
</evidence>
<dbReference type="GO" id="GO:0048268">
    <property type="term" value="P:clathrin coat assembly"/>
    <property type="evidence" value="ECO:0007669"/>
    <property type="project" value="InterPro"/>
</dbReference>
<evidence type="ECO:0000256" key="2">
    <source>
        <dbReference type="ARBA" id="ARBA00004555"/>
    </source>
</evidence>
<dbReference type="OrthoDB" id="44015at2759"/>
<dbReference type="InterPro" id="IPR008942">
    <property type="entry name" value="ENTH_VHS"/>
</dbReference>
<dbReference type="Gene3D" id="1.25.40.90">
    <property type="match status" value="1"/>
</dbReference>
<dbReference type="GO" id="GO:0005905">
    <property type="term" value="C:clathrin-coated pit"/>
    <property type="evidence" value="ECO:0007669"/>
    <property type="project" value="UniProtKB-SubCell"/>
</dbReference>
<gene>
    <name evidence="11" type="ORF">TSUD_137710</name>
</gene>
<dbReference type="InterPro" id="IPR013809">
    <property type="entry name" value="ENTH"/>
</dbReference>
<dbReference type="PANTHER" id="PTHR22951">
    <property type="entry name" value="CLATHRIN ASSEMBLY PROTEIN"/>
    <property type="match status" value="1"/>
</dbReference>
<organism evidence="11 12">
    <name type="scientific">Trifolium subterraneum</name>
    <name type="common">Subterranean clover</name>
    <dbReference type="NCBI Taxonomy" id="3900"/>
    <lineage>
        <taxon>Eukaryota</taxon>
        <taxon>Viridiplantae</taxon>
        <taxon>Streptophyta</taxon>
        <taxon>Embryophyta</taxon>
        <taxon>Tracheophyta</taxon>
        <taxon>Spermatophyta</taxon>
        <taxon>Magnoliopsida</taxon>
        <taxon>eudicotyledons</taxon>
        <taxon>Gunneridae</taxon>
        <taxon>Pentapetalae</taxon>
        <taxon>rosids</taxon>
        <taxon>fabids</taxon>
        <taxon>Fabales</taxon>
        <taxon>Fabaceae</taxon>
        <taxon>Papilionoideae</taxon>
        <taxon>50 kb inversion clade</taxon>
        <taxon>NPAAA clade</taxon>
        <taxon>Hologalegina</taxon>
        <taxon>IRL clade</taxon>
        <taxon>Trifolieae</taxon>
        <taxon>Trifolium</taxon>
    </lineage>
</organism>
<dbReference type="EMBL" id="DF974515">
    <property type="protein sequence ID" value="GAU49086.1"/>
    <property type="molecule type" value="Genomic_DNA"/>
</dbReference>
<accession>A0A2Z6P048</accession>
<dbReference type="GO" id="GO:0005794">
    <property type="term" value="C:Golgi apparatus"/>
    <property type="evidence" value="ECO:0007669"/>
    <property type="project" value="UniProtKB-SubCell"/>
</dbReference>
<dbReference type="PANTHER" id="PTHR22951:SF110">
    <property type="entry name" value="CLATHRIN ASSEMBLY PROTEIN"/>
    <property type="match status" value="1"/>
</dbReference>
<keyword evidence="8" id="KW-0968">Cytoplasmic vesicle</keyword>
<dbReference type="PROSITE" id="PS50942">
    <property type="entry name" value="ENTH"/>
    <property type="match status" value="1"/>
</dbReference>
<keyword evidence="12" id="KW-1185">Reference proteome</keyword>
<dbReference type="SMART" id="SM00273">
    <property type="entry name" value="ENTH"/>
    <property type="match status" value="1"/>
</dbReference>
<reference evidence="12" key="1">
    <citation type="journal article" date="2017" name="Front. Plant Sci.">
        <title>Climate Clever Clovers: New Paradigm to Reduce the Environmental Footprint of Ruminants by Breeding Low Methanogenic Forages Utilizing Haplotype Variation.</title>
        <authorList>
            <person name="Kaur P."/>
            <person name="Appels R."/>
            <person name="Bayer P.E."/>
            <person name="Keeble-Gagnere G."/>
            <person name="Wang J."/>
            <person name="Hirakawa H."/>
            <person name="Shirasawa K."/>
            <person name="Vercoe P."/>
            <person name="Stefanova K."/>
            <person name="Durmic Z."/>
            <person name="Nichols P."/>
            <person name="Revell C."/>
            <person name="Isobe S.N."/>
            <person name="Edwards D."/>
            <person name="Erskine W."/>
        </authorList>
    </citation>
    <scope>NUCLEOTIDE SEQUENCE [LARGE SCALE GENOMIC DNA]</scope>
    <source>
        <strain evidence="12">cv. Daliak</strain>
    </source>
</reference>
<evidence type="ECO:0000256" key="3">
    <source>
        <dbReference type="ARBA" id="ARBA00004600"/>
    </source>
</evidence>
<dbReference type="InterPro" id="IPR048050">
    <property type="entry name" value="ANTH_N_plant"/>
</dbReference>
<dbReference type="InterPro" id="IPR011417">
    <property type="entry name" value="ANTH_dom"/>
</dbReference>
<dbReference type="FunFam" id="1.20.58.150:FF:000005">
    <property type="entry name" value="putative clathrin assembly protein At2g25430"/>
    <property type="match status" value="1"/>
</dbReference>
<feature type="region of interest" description="Disordered" evidence="9">
    <location>
        <begin position="504"/>
        <end position="559"/>
    </location>
</feature>
<dbReference type="GO" id="GO:0006900">
    <property type="term" value="P:vesicle budding from membrane"/>
    <property type="evidence" value="ECO:0007669"/>
    <property type="project" value="TreeGrafter"/>
</dbReference>
<evidence type="ECO:0000313" key="12">
    <source>
        <dbReference type="Proteomes" id="UP000242715"/>
    </source>
</evidence>
<evidence type="ECO:0000259" key="10">
    <source>
        <dbReference type="PROSITE" id="PS50942"/>
    </source>
</evidence>
<dbReference type="GO" id="GO:0030136">
    <property type="term" value="C:clathrin-coated vesicle"/>
    <property type="evidence" value="ECO:0007669"/>
    <property type="project" value="UniProtKB-SubCell"/>
</dbReference>
<evidence type="ECO:0000313" key="11">
    <source>
        <dbReference type="EMBL" id="GAU49086.1"/>
    </source>
</evidence>
<feature type="domain" description="ENTH" evidence="10">
    <location>
        <begin position="9"/>
        <end position="147"/>
    </location>
</feature>
<dbReference type="Proteomes" id="UP000242715">
    <property type="component" value="Unassembled WGS sequence"/>
</dbReference>
<keyword evidence="6" id="KW-0472">Membrane</keyword>
<keyword evidence="4" id="KW-0254">Endocytosis</keyword>
<dbReference type="InterPro" id="IPR014712">
    <property type="entry name" value="ANTH_dom_sf"/>
</dbReference>
<dbReference type="Pfam" id="PF07651">
    <property type="entry name" value="ANTH"/>
    <property type="match status" value="1"/>
</dbReference>
<protein>
    <recommendedName>
        <fullName evidence="10">ENTH domain-containing protein</fullName>
    </recommendedName>
</protein>
<evidence type="ECO:0000256" key="5">
    <source>
        <dbReference type="ARBA" id="ARBA00023034"/>
    </source>
</evidence>
<comment type="subcellular location">
    <subcellularLocation>
        <location evidence="1">Cytoplasmic vesicle</location>
        <location evidence="1">Clathrin-coated vesicle</location>
    </subcellularLocation>
    <subcellularLocation>
        <location evidence="2">Golgi apparatus</location>
    </subcellularLocation>
    <subcellularLocation>
        <location evidence="3">Membrane</location>
        <location evidence="3">Clathrin-coated pit</location>
    </subcellularLocation>
</comment>
<feature type="compositionally biased region" description="Polar residues" evidence="9">
    <location>
        <begin position="545"/>
        <end position="559"/>
    </location>
</feature>
<evidence type="ECO:0000256" key="1">
    <source>
        <dbReference type="ARBA" id="ARBA00004132"/>
    </source>
</evidence>
<dbReference type="InterPro" id="IPR045192">
    <property type="entry name" value="AP180-like"/>
</dbReference>
<dbReference type="GO" id="GO:0000149">
    <property type="term" value="F:SNARE binding"/>
    <property type="evidence" value="ECO:0007669"/>
    <property type="project" value="TreeGrafter"/>
</dbReference>
<dbReference type="CDD" id="cd03564">
    <property type="entry name" value="ANTH_N"/>
    <property type="match status" value="1"/>
</dbReference>
<evidence type="ECO:0000256" key="4">
    <source>
        <dbReference type="ARBA" id="ARBA00022583"/>
    </source>
</evidence>
<dbReference type="GO" id="GO:0005546">
    <property type="term" value="F:phosphatidylinositol-4,5-bisphosphate binding"/>
    <property type="evidence" value="ECO:0007669"/>
    <property type="project" value="TreeGrafter"/>
</dbReference>
<sequence length="559" mass="62706">MKKAFGLVKSHGDYKGLDTAIVKATNFHHALPKEKHIRHIFSSLSPSKPRSEVAYCIHSLARRLNQTNNWAVVLKTLIIFHRAMRELDTSVWEELINYSTRRGYLIDLSHFHDTSIPNALDYSCWIRNYGLYLGERLRCFVIVHHDVAAYTSKYSQRLDTKELLEQLPALQNLLFRLLDSKPGGASAYNRLIQYALSIIASESVKIYVAITVRVVELLEKFFEMNRDDAISALKIYKKSGSQVMAERLSEFFETCRGLDFGRGQKFINIKQPPASFITTMEEYIKDAPNTLMIEYNANGEDEGGAGSNEDAACVEGNLVSVDESDPSSEKNEATAPTQAADLMGLYDLLTGASEFDENPLALAIVPAVKSSNSSIDENETSPIPDWEVALFTDEERSPDQIIVAENKEVGLNFLELSSGHLAIDGDELDMSKLEGIYNEANGGAQHDGGYQIGQVNSNPFDFEAIHDPTQYNMEFAVPPNAFCVPSNIPTQFVNMHPYHVSYNNAQQQQQQQQEEPFTMTKKSTNPFDDEPDFLPPPSALDVQHQHPTQMTYSESETHA</sequence>
<dbReference type="SUPFAM" id="SSF48464">
    <property type="entry name" value="ENTH/VHS domain"/>
    <property type="match status" value="1"/>
</dbReference>
<dbReference type="GO" id="GO:0032050">
    <property type="term" value="F:clathrin heavy chain binding"/>
    <property type="evidence" value="ECO:0007669"/>
    <property type="project" value="TreeGrafter"/>
</dbReference>